<accession>A0A9K3HVJ5</accession>
<evidence type="ECO:0000313" key="1">
    <source>
        <dbReference type="EMBL" id="KAF5785185.1"/>
    </source>
</evidence>
<organism evidence="1 2">
    <name type="scientific">Helianthus annuus</name>
    <name type="common">Common sunflower</name>
    <dbReference type="NCBI Taxonomy" id="4232"/>
    <lineage>
        <taxon>Eukaryota</taxon>
        <taxon>Viridiplantae</taxon>
        <taxon>Streptophyta</taxon>
        <taxon>Embryophyta</taxon>
        <taxon>Tracheophyta</taxon>
        <taxon>Spermatophyta</taxon>
        <taxon>Magnoliopsida</taxon>
        <taxon>eudicotyledons</taxon>
        <taxon>Gunneridae</taxon>
        <taxon>Pentapetalae</taxon>
        <taxon>asterids</taxon>
        <taxon>campanulids</taxon>
        <taxon>Asterales</taxon>
        <taxon>Asteraceae</taxon>
        <taxon>Asteroideae</taxon>
        <taxon>Heliantheae alliance</taxon>
        <taxon>Heliantheae</taxon>
        <taxon>Helianthus</taxon>
    </lineage>
</organism>
<dbReference type="Proteomes" id="UP000215914">
    <property type="component" value="Unassembled WGS sequence"/>
</dbReference>
<dbReference type="Gramene" id="mRNA:HanXRQr2_Chr10g0425591">
    <property type="protein sequence ID" value="mRNA:HanXRQr2_Chr10g0425591"/>
    <property type="gene ID" value="HanXRQr2_Chr10g0425591"/>
</dbReference>
<name>A0A9K3HVJ5_HELAN</name>
<evidence type="ECO:0000313" key="2">
    <source>
        <dbReference type="Proteomes" id="UP000215914"/>
    </source>
</evidence>
<sequence>MVVPTQLISEVSMVKFAVFKFEVASFSFTQLMELINVCYLIFSYSDEITGATC</sequence>
<protein>
    <submittedName>
        <fullName evidence="1">Uncharacterized protein</fullName>
    </submittedName>
</protein>
<proteinExistence type="predicted"/>
<dbReference type="EMBL" id="MNCJ02000325">
    <property type="protein sequence ID" value="KAF5785185.1"/>
    <property type="molecule type" value="Genomic_DNA"/>
</dbReference>
<gene>
    <name evidence="1" type="ORF">HanXRQr2_Chr10g0425591</name>
</gene>
<keyword evidence="2" id="KW-1185">Reference proteome</keyword>
<comment type="caution">
    <text evidence="1">The sequence shown here is derived from an EMBL/GenBank/DDBJ whole genome shotgun (WGS) entry which is preliminary data.</text>
</comment>
<reference evidence="1" key="1">
    <citation type="journal article" date="2017" name="Nature">
        <title>The sunflower genome provides insights into oil metabolism, flowering and Asterid evolution.</title>
        <authorList>
            <person name="Badouin H."/>
            <person name="Gouzy J."/>
            <person name="Grassa C.J."/>
            <person name="Murat F."/>
            <person name="Staton S.E."/>
            <person name="Cottret L."/>
            <person name="Lelandais-Briere C."/>
            <person name="Owens G.L."/>
            <person name="Carrere S."/>
            <person name="Mayjonade B."/>
            <person name="Legrand L."/>
            <person name="Gill N."/>
            <person name="Kane N.C."/>
            <person name="Bowers J.E."/>
            <person name="Hubner S."/>
            <person name="Bellec A."/>
            <person name="Berard A."/>
            <person name="Berges H."/>
            <person name="Blanchet N."/>
            <person name="Boniface M.C."/>
            <person name="Brunel D."/>
            <person name="Catrice O."/>
            <person name="Chaidir N."/>
            <person name="Claudel C."/>
            <person name="Donnadieu C."/>
            <person name="Faraut T."/>
            <person name="Fievet G."/>
            <person name="Helmstetter N."/>
            <person name="King M."/>
            <person name="Knapp S.J."/>
            <person name="Lai Z."/>
            <person name="Le Paslier M.C."/>
            <person name="Lippi Y."/>
            <person name="Lorenzon L."/>
            <person name="Mandel J.R."/>
            <person name="Marage G."/>
            <person name="Marchand G."/>
            <person name="Marquand E."/>
            <person name="Bret-Mestries E."/>
            <person name="Morien E."/>
            <person name="Nambeesan S."/>
            <person name="Nguyen T."/>
            <person name="Pegot-Espagnet P."/>
            <person name="Pouilly N."/>
            <person name="Raftis F."/>
            <person name="Sallet E."/>
            <person name="Schiex T."/>
            <person name="Thomas J."/>
            <person name="Vandecasteele C."/>
            <person name="Vares D."/>
            <person name="Vear F."/>
            <person name="Vautrin S."/>
            <person name="Crespi M."/>
            <person name="Mangin B."/>
            <person name="Burke J.M."/>
            <person name="Salse J."/>
            <person name="Munos S."/>
            <person name="Vincourt P."/>
            <person name="Rieseberg L.H."/>
            <person name="Langlade N.B."/>
        </authorList>
    </citation>
    <scope>NUCLEOTIDE SEQUENCE</scope>
    <source>
        <tissue evidence="1">Leaves</tissue>
    </source>
</reference>
<reference evidence="1" key="2">
    <citation type="submission" date="2020-06" db="EMBL/GenBank/DDBJ databases">
        <title>Helianthus annuus Genome sequencing and assembly Release 2.</title>
        <authorList>
            <person name="Gouzy J."/>
            <person name="Langlade N."/>
            <person name="Munos S."/>
        </authorList>
    </citation>
    <scope>NUCLEOTIDE SEQUENCE</scope>
    <source>
        <tissue evidence="1">Leaves</tissue>
    </source>
</reference>
<dbReference type="AlphaFoldDB" id="A0A9K3HVJ5"/>